<evidence type="ECO:0000313" key="3">
    <source>
        <dbReference type="Proteomes" id="UP000000637"/>
    </source>
</evidence>
<evidence type="ECO:0000313" key="2">
    <source>
        <dbReference type="EMBL" id="ABM08099.1"/>
    </source>
</evidence>
<sequence length="243" mass="25690">MQGTFAMAAQSAPREGVGAWAELDTEQITVPANTDLKVPFRLTVPEGTPPGDYAGGLIIQSPTVQGKTTAVNGDTAIRLDTIQRQGVRIYLNVAGTAAKSLAHGSLSWKHNGDNLDFTLPIRNTGNTILHPSAHMDLSGWPATATRLEFDTPDGLLPGASIDLHATLARAPMIQSGAAEATLTSEAGTAQAGLRVFYAPWPLLVIGPVCFAAAFYGAWRAFRFIRRARIALSQLKSMGSAAPQ</sequence>
<keyword evidence="1" id="KW-0812">Transmembrane</keyword>
<dbReference type="eggNOG" id="COG1361">
    <property type="taxonomic scope" value="Bacteria"/>
</dbReference>
<feature type="transmembrane region" description="Helical" evidence="1">
    <location>
        <begin position="197"/>
        <end position="218"/>
    </location>
</feature>
<proteinExistence type="predicted"/>
<dbReference type="Proteomes" id="UP000000637">
    <property type="component" value="Chromosome"/>
</dbReference>
<dbReference type="EMBL" id="CP000474">
    <property type="protein sequence ID" value="ABM08099.1"/>
    <property type="molecule type" value="Genomic_DNA"/>
</dbReference>
<evidence type="ECO:0000256" key="1">
    <source>
        <dbReference type="SAM" id="Phobius"/>
    </source>
</evidence>
<reference evidence="2 3" key="1">
    <citation type="journal article" date="2006" name="PLoS Genet.">
        <title>Secrets of soil survival revealed by the genome sequence of Arthrobacter aurescens TC1.</title>
        <authorList>
            <person name="Mongodin E.F."/>
            <person name="Shapir N."/>
            <person name="Daugherty S.C."/>
            <person name="DeBoy R.T."/>
            <person name="Emerson J.B."/>
            <person name="Shvartzbeyn A."/>
            <person name="Radune D."/>
            <person name="Vamathevan J."/>
            <person name="Riggs F."/>
            <person name="Grinberg V."/>
            <person name="Khouri H."/>
            <person name="Wackett L.P."/>
            <person name="Nelson K.E."/>
            <person name="Sadowsky M.J."/>
        </authorList>
    </citation>
    <scope>NUCLEOTIDE SEQUENCE [LARGE SCALE GENOMIC DNA]</scope>
    <source>
        <strain evidence="2 3">TC1</strain>
    </source>
</reference>
<dbReference type="HOGENOM" id="CLU_077078_0_0_11"/>
<name>A1R5X0_PAEAT</name>
<organism evidence="2 3">
    <name type="scientific">Paenarthrobacter aurescens (strain TC1)</name>
    <dbReference type="NCBI Taxonomy" id="290340"/>
    <lineage>
        <taxon>Bacteria</taxon>
        <taxon>Bacillati</taxon>
        <taxon>Actinomycetota</taxon>
        <taxon>Actinomycetes</taxon>
        <taxon>Micrococcales</taxon>
        <taxon>Micrococcaceae</taxon>
        <taxon>Paenarthrobacter</taxon>
    </lineage>
</organism>
<protein>
    <recommendedName>
        <fullName evidence="4">DUF916 domain-containing protein</fullName>
    </recommendedName>
</protein>
<dbReference type="KEGG" id="aau:AAur_1883"/>
<accession>A1R5X0</accession>
<keyword evidence="1" id="KW-1133">Transmembrane helix</keyword>
<dbReference type="AlphaFoldDB" id="A1R5X0"/>
<gene>
    <name evidence="2" type="ordered locus">AAur_1883</name>
</gene>
<evidence type="ECO:0008006" key="4">
    <source>
        <dbReference type="Google" id="ProtNLM"/>
    </source>
</evidence>
<keyword evidence="3" id="KW-1185">Reference proteome</keyword>
<keyword evidence="1" id="KW-0472">Membrane</keyword>